<proteinExistence type="predicted"/>
<dbReference type="SUPFAM" id="SSF50630">
    <property type="entry name" value="Acid proteases"/>
    <property type="match status" value="1"/>
</dbReference>
<keyword evidence="2" id="KW-0378">Hydrolase</keyword>
<protein>
    <submittedName>
        <fullName evidence="2">Retropepsin-like aspartic protease</fullName>
        <ecNumber evidence="2">3.4.23.-</ecNumber>
    </submittedName>
</protein>
<accession>A0ABU9J517</accession>
<dbReference type="InterPro" id="IPR021109">
    <property type="entry name" value="Peptidase_aspartic_dom_sf"/>
</dbReference>
<comment type="caution">
    <text evidence="2">The sequence shown here is derived from an EMBL/GenBank/DDBJ whole genome shotgun (WGS) entry which is preliminary data.</text>
</comment>
<dbReference type="GO" id="GO:0016787">
    <property type="term" value="F:hydrolase activity"/>
    <property type="evidence" value="ECO:0007669"/>
    <property type="project" value="UniProtKB-KW"/>
</dbReference>
<evidence type="ECO:0000313" key="3">
    <source>
        <dbReference type="Proteomes" id="UP001459204"/>
    </source>
</evidence>
<feature type="compositionally biased region" description="Polar residues" evidence="1">
    <location>
        <begin position="1"/>
        <end position="11"/>
    </location>
</feature>
<dbReference type="Proteomes" id="UP001459204">
    <property type="component" value="Unassembled WGS sequence"/>
</dbReference>
<dbReference type="RefSeq" id="WP_341727502.1">
    <property type="nucleotide sequence ID" value="NZ_JBBWWT010000014.1"/>
</dbReference>
<dbReference type="Gene3D" id="2.40.70.10">
    <property type="entry name" value="Acid Proteases"/>
    <property type="match status" value="1"/>
</dbReference>
<dbReference type="EC" id="3.4.23.-" evidence="2"/>
<sequence length="296" mass="30936">MQQTPADSSLASDKPVHMPSGPQSIPFELQDNLVRLELEVNGQRQSGVLDSGTGAILIDREVSRKLGLQEGDSTGDAAGAGSEAKQLLPVTIANLVAGPLTFANVAGYAMELVHLSSSAQFPVDVLLGAPAFKYGAVSIDYANREITFGPSGSFGKCATPVPLEVVHDVPVVEIELWPANDQPPVRLKVLVDLGTRHSALVLGGSFVRSEVGKALVQGGISKQIGHGVGGQVQGTVVRVPEVRIGATSFGALDVSLTSNVPAFEGGVIDGTLGVPLWRNGVITFDYPGRQICITRR</sequence>
<reference evidence="2 3" key="1">
    <citation type="submission" date="2024-04" db="EMBL/GenBank/DDBJ databases">
        <title>Draft genome sequence of Pseudoxanthomonas putridarboris WD12.</title>
        <authorList>
            <person name="Oh J."/>
        </authorList>
    </citation>
    <scope>NUCLEOTIDE SEQUENCE [LARGE SCALE GENOMIC DNA]</scope>
    <source>
        <strain evidence="2 3">WD12</strain>
    </source>
</reference>
<organism evidence="2 3">
    <name type="scientific">Pseudoxanthomonas putridarboris</name>
    <dbReference type="NCBI Taxonomy" id="752605"/>
    <lineage>
        <taxon>Bacteria</taxon>
        <taxon>Pseudomonadati</taxon>
        <taxon>Pseudomonadota</taxon>
        <taxon>Gammaproteobacteria</taxon>
        <taxon>Lysobacterales</taxon>
        <taxon>Lysobacteraceae</taxon>
        <taxon>Pseudoxanthomonas</taxon>
    </lineage>
</organism>
<gene>
    <name evidence="2" type="ORF">AAD027_18430</name>
</gene>
<evidence type="ECO:0000313" key="2">
    <source>
        <dbReference type="EMBL" id="MEL1266333.1"/>
    </source>
</evidence>
<name>A0ABU9J517_9GAMM</name>
<feature type="region of interest" description="Disordered" evidence="1">
    <location>
        <begin position="1"/>
        <end position="24"/>
    </location>
</feature>
<keyword evidence="3" id="KW-1185">Reference proteome</keyword>
<dbReference type="EMBL" id="JBBWWT010000014">
    <property type="protein sequence ID" value="MEL1266333.1"/>
    <property type="molecule type" value="Genomic_DNA"/>
</dbReference>
<dbReference type="Pfam" id="PF13650">
    <property type="entry name" value="Asp_protease_2"/>
    <property type="match status" value="1"/>
</dbReference>
<evidence type="ECO:0000256" key="1">
    <source>
        <dbReference type="SAM" id="MobiDB-lite"/>
    </source>
</evidence>